<accession>A0ABP0DU41</accession>
<proteinExistence type="predicted"/>
<feature type="compositionally biased region" description="Acidic residues" evidence="1">
    <location>
        <begin position="52"/>
        <end position="61"/>
    </location>
</feature>
<feature type="region of interest" description="Disordered" evidence="1">
    <location>
        <begin position="31"/>
        <end position="129"/>
    </location>
</feature>
<feature type="compositionally biased region" description="Acidic residues" evidence="1">
    <location>
        <begin position="321"/>
        <end position="343"/>
    </location>
</feature>
<organism evidence="2 3">
    <name type="scientific">Sporothrix epigloea</name>
    <dbReference type="NCBI Taxonomy" id="1892477"/>
    <lineage>
        <taxon>Eukaryota</taxon>
        <taxon>Fungi</taxon>
        <taxon>Dikarya</taxon>
        <taxon>Ascomycota</taxon>
        <taxon>Pezizomycotina</taxon>
        <taxon>Sordariomycetes</taxon>
        <taxon>Sordariomycetidae</taxon>
        <taxon>Ophiostomatales</taxon>
        <taxon>Ophiostomataceae</taxon>
        <taxon>Sporothrix</taxon>
    </lineage>
</organism>
<keyword evidence="3" id="KW-1185">Reference proteome</keyword>
<comment type="caution">
    <text evidence="2">The sequence shown here is derived from an EMBL/GenBank/DDBJ whole genome shotgun (WGS) entry which is preliminary data.</text>
</comment>
<dbReference type="EMBL" id="CAWUON010000058">
    <property type="protein sequence ID" value="CAK7270376.1"/>
    <property type="molecule type" value="Genomic_DNA"/>
</dbReference>
<name>A0ABP0DU41_9PEZI</name>
<feature type="compositionally biased region" description="Basic and acidic residues" evidence="1">
    <location>
        <begin position="497"/>
        <end position="509"/>
    </location>
</feature>
<feature type="region of interest" description="Disordered" evidence="1">
    <location>
        <begin position="480"/>
        <end position="519"/>
    </location>
</feature>
<dbReference type="Proteomes" id="UP001642502">
    <property type="component" value="Unassembled WGS sequence"/>
</dbReference>
<feature type="region of interest" description="Disordered" evidence="1">
    <location>
        <begin position="294"/>
        <end position="358"/>
    </location>
</feature>
<reference evidence="2 3" key="1">
    <citation type="submission" date="2024-01" db="EMBL/GenBank/DDBJ databases">
        <authorList>
            <person name="Allen C."/>
            <person name="Tagirdzhanova G."/>
        </authorList>
    </citation>
    <scope>NUCLEOTIDE SEQUENCE [LARGE SCALE GENOMIC DNA]</scope>
    <source>
        <strain evidence="2 3">CBS 119000</strain>
    </source>
</reference>
<evidence type="ECO:0000313" key="2">
    <source>
        <dbReference type="EMBL" id="CAK7270376.1"/>
    </source>
</evidence>
<feature type="region of interest" description="Disordered" evidence="1">
    <location>
        <begin position="601"/>
        <end position="637"/>
    </location>
</feature>
<feature type="compositionally biased region" description="Low complexity" evidence="1">
    <location>
        <begin position="80"/>
        <end position="97"/>
    </location>
</feature>
<gene>
    <name evidence="2" type="ORF">SEPCBS119000_004057</name>
</gene>
<protein>
    <submittedName>
        <fullName evidence="2">Uncharacterized protein</fullName>
    </submittedName>
</protein>
<evidence type="ECO:0000256" key="1">
    <source>
        <dbReference type="SAM" id="MobiDB-lite"/>
    </source>
</evidence>
<sequence length="667" mass="75754">MAPSFDCTLLGEPEFWDLFISWVEQPAIQELLAQRPPAEQWEEESHLNDPGNSDDSDDSLESDSGYPLSRQPGRQPDSPPSLASTASPASTASLESLDSPEFYPLQPAPRQPDPQYHPSELDASQQDDTPQHVELASDYYQRLQLYPAAVSQHSPQPTAQGWYTLRILAILQREFGLDTVQVIQESLRTGELHYIAHFTNRERAELLHWSWVLNSLGNPAPQYGAVINGHLMTWWRGRRAIESIVNRAIYIEGPREAYENPPFVAGQRFYPALPTAQDVSQFLDENYWGPQDEQVAEDGSEELEYELSEAAAEHGGSENNEGNEDSEGDDGNEDNKDEEIDRDEENHDGPDDENEQGHMRHDLHDLAPLYTSQEMGNLCCELDTRLYILQRQMLDNTLDTLLALEQFERKPQRPPCPQRMRPKYCWPPLPRPEWGPPPAYQPSTMFTNPPLPSHMTSAHATMVPMIPELNRAHPHMATETTVSELDPLPPYPTGDSRVPRTAEEADELAHSGQTTEPPPAYFRTLALGDMDDVLVEQCRDDVARKRTSEPWMHSRKAILRRTFLMTRCLLQRAEDRHHVTDLYEDGLGYDFDLYDEDELPEEASSLDGMSGSIGEQQQGAQDLQQDGEQGEREEHTAGCIEERILSITRNIAEVARWLFWGEETEHT</sequence>
<feature type="compositionally biased region" description="Low complexity" evidence="1">
    <location>
        <begin position="614"/>
        <end position="627"/>
    </location>
</feature>
<feature type="compositionally biased region" description="Acidic residues" evidence="1">
    <location>
        <begin position="294"/>
        <end position="307"/>
    </location>
</feature>
<feature type="compositionally biased region" description="Basic and acidic residues" evidence="1">
    <location>
        <begin position="344"/>
        <end position="358"/>
    </location>
</feature>
<evidence type="ECO:0000313" key="3">
    <source>
        <dbReference type="Proteomes" id="UP001642502"/>
    </source>
</evidence>